<dbReference type="GO" id="GO:0016787">
    <property type="term" value="F:hydrolase activity"/>
    <property type="evidence" value="ECO:0007669"/>
    <property type="project" value="UniProtKB-KW"/>
</dbReference>
<dbReference type="EMBL" id="CP049916">
    <property type="protein sequence ID" value="QIO08510.1"/>
    <property type="molecule type" value="Genomic_DNA"/>
</dbReference>
<evidence type="ECO:0000256" key="1">
    <source>
        <dbReference type="ARBA" id="ARBA00022801"/>
    </source>
</evidence>
<dbReference type="RefSeq" id="WP_166323336.1">
    <property type="nucleotide sequence ID" value="NZ_CP049916.1"/>
</dbReference>
<dbReference type="PANTHER" id="PTHR20935:SF1">
    <property type="entry name" value="SLL1549 PROTEIN"/>
    <property type="match status" value="1"/>
</dbReference>
<dbReference type="KEGG" id="alj:G8D99_05400"/>
<reference evidence="3 4" key="1">
    <citation type="submission" date="2020-03" db="EMBL/GenBank/DDBJ databases">
        <authorList>
            <person name="Zhu W."/>
        </authorList>
    </citation>
    <scope>NUCLEOTIDE SEQUENCE [LARGE SCALE GENOMIC DNA]</scope>
    <source>
        <strain evidence="3 4">185</strain>
    </source>
</reference>
<dbReference type="Gene3D" id="3.40.50.1240">
    <property type="entry name" value="Phosphoglycerate mutase-like"/>
    <property type="match status" value="1"/>
</dbReference>
<dbReference type="InterPro" id="IPR051021">
    <property type="entry name" value="Mito_Ser/Thr_phosphatase"/>
</dbReference>
<feature type="region of interest" description="Disordered" evidence="2">
    <location>
        <begin position="1"/>
        <end position="30"/>
    </location>
</feature>
<name>A0A6G8S343_9GAMM</name>
<proteinExistence type="predicted"/>
<gene>
    <name evidence="3" type="ORF">G8D99_05400</name>
</gene>
<dbReference type="CDD" id="cd07067">
    <property type="entry name" value="HP_PGM_like"/>
    <property type="match status" value="1"/>
</dbReference>
<protein>
    <submittedName>
        <fullName evidence="3">Histidine phosphatase family protein</fullName>
    </submittedName>
</protein>
<organism evidence="3 4">
    <name type="scientific">Acinetobacter lanii</name>
    <dbReference type="NCBI Taxonomy" id="2715163"/>
    <lineage>
        <taxon>Bacteria</taxon>
        <taxon>Pseudomonadati</taxon>
        <taxon>Pseudomonadota</taxon>
        <taxon>Gammaproteobacteria</taxon>
        <taxon>Moraxellales</taxon>
        <taxon>Moraxellaceae</taxon>
        <taxon>Acinetobacter</taxon>
    </lineage>
</organism>
<keyword evidence="1" id="KW-0378">Hydrolase</keyword>
<dbReference type="PANTHER" id="PTHR20935">
    <property type="entry name" value="PHOSPHOGLYCERATE MUTASE-RELATED"/>
    <property type="match status" value="1"/>
</dbReference>
<dbReference type="SMART" id="SM00855">
    <property type="entry name" value="PGAM"/>
    <property type="match status" value="1"/>
</dbReference>
<dbReference type="InterPro" id="IPR013078">
    <property type="entry name" value="His_Pase_superF_clade-1"/>
</dbReference>
<dbReference type="SUPFAM" id="SSF53254">
    <property type="entry name" value="Phosphoglycerate mutase-like"/>
    <property type="match status" value="1"/>
</dbReference>
<evidence type="ECO:0000313" key="3">
    <source>
        <dbReference type="EMBL" id="QIO08510.1"/>
    </source>
</evidence>
<keyword evidence="4" id="KW-1185">Reference proteome</keyword>
<dbReference type="Pfam" id="PF00300">
    <property type="entry name" value="His_Phos_1"/>
    <property type="match status" value="1"/>
</dbReference>
<dbReference type="Proteomes" id="UP000501939">
    <property type="component" value="Chromosome"/>
</dbReference>
<dbReference type="AlphaFoldDB" id="A0A6G8S343"/>
<dbReference type="InterPro" id="IPR029033">
    <property type="entry name" value="His_PPase_superfam"/>
</dbReference>
<evidence type="ECO:0000313" key="4">
    <source>
        <dbReference type="Proteomes" id="UP000501939"/>
    </source>
</evidence>
<evidence type="ECO:0000256" key="2">
    <source>
        <dbReference type="SAM" id="MobiDB-lite"/>
    </source>
</evidence>
<sequence>MQLTLVRHGEAAPALNGQDEKRPLTARGHAQAQETAEYLNSYFLNPKNQGNLHNDDQPDIFVVSPLLRAQETLAHIQAYFPHVATLICDNIKPDDNAKDAIEWLSQLPFENIVVVCHMNVVAHMAEQLTHEYFHSFHLAEARIYQQTVIANGLSTQIQSFIPNA</sequence>
<accession>A0A6G8S343</accession>